<evidence type="ECO:0000313" key="1">
    <source>
        <dbReference type="EMBL" id="QUC68179.1"/>
    </source>
</evidence>
<name>A0AC61N9D5_9FIRM</name>
<reference evidence="1" key="1">
    <citation type="submission" date="2021-01" db="EMBL/GenBank/DDBJ databases">
        <title>Complete genome sequence of Clostridiales bacterium R-7.</title>
        <authorList>
            <person name="Mahoney-Kurpe S.C."/>
            <person name="Palevich N."/>
            <person name="Koike S."/>
            <person name="Moon C.D."/>
            <person name="Attwood G.T."/>
        </authorList>
    </citation>
    <scope>NUCLEOTIDE SEQUENCE</scope>
    <source>
        <strain evidence="1">R-7</strain>
    </source>
</reference>
<dbReference type="EMBL" id="CP068393">
    <property type="protein sequence ID" value="QUC68179.1"/>
    <property type="molecule type" value="Genomic_DNA"/>
</dbReference>
<protein>
    <submittedName>
        <fullName evidence="1">Uncharacterized protein</fullName>
    </submittedName>
</protein>
<keyword evidence="2" id="KW-1185">Reference proteome</keyword>
<accession>A0AC61N9D5</accession>
<dbReference type="Proteomes" id="UP000682782">
    <property type="component" value="Chromosome"/>
</dbReference>
<evidence type="ECO:0000313" key="2">
    <source>
        <dbReference type="Proteomes" id="UP000682782"/>
    </source>
</evidence>
<sequence length="71" mass="8174">MEKKLRALFDFQKFEQNADLQNVIDRVHARYKSSHARMLDDDEADMVAAAGVPDTAMKKQSLFNKEKDDNS</sequence>
<organism evidence="1 2">
    <name type="scientific">Aristaeella hokkaidonensis</name>
    <dbReference type="NCBI Taxonomy" id="3046382"/>
    <lineage>
        <taxon>Bacteria</taxon>
        <taxon>Bacillati</taxon>
        <taxon>Bacillota</taxon>
        <taxon>Clostridia</taxon>
        <taxon>Eubacteriales</taxon>
        <taxon>Aristaeellaceae</taxon>
        <taxon>Aristaeella</taxon>
    </lineage>
</organism>
<gene>
    <name evidence="1" type="ORF">JYE49_05660</name>
</gene>
<proteinExistence type="predicted"/>